<accession>A0ABX0DXY7</accession>
<proteinExistence type="predicted"/>
<evidence type="ECO:0000313" key="1">
    <source>
        <dbReference type="EMBL" id="NGO46776.1"/>
    </source>
</evidence>
<gene>
    <name evidence="1" type="ORF">G6048_33195</name>
</gene>
<organism evidence="1 2">
    <name type="scientific">Streptomyces ureilyticus</name>
    <dbReference type="NCBI Taxonomy" id="1775131"/>
    <lineage>
        <taxon>Bacteria</taxon>
        <taxon>Bacillati</taxon>
        <taxon>Actinomycetota</taxon>
        <taxon>Actinomycetes</taxon>
        <taxon>Kitasatosporales</taxon>
        <taxon>Streptomycetaceae</taxon>
        <taxon>Streptomyces</taxon>
    </lineage>
</organism>
<reference evidence="1 2" key="1">
    <citation type="submission" date="2020-02" db="EMBL/GenBank/DDBJ databases">
        <title>Whole-genome analyses of novel actinobacteria.</title>
        <authorList>
            <person name="Sahin N."/>
            <person name="Tokatli A."/>
        </authorList>
    </citation>
    <scope>NUCLEOTIDE SEQUENCE [LARGE SCALE GENOMIC DNA]</scope>
    <source>
        <strain evidence="1 2">YC419</strain>
    </source>
</reference>
<dbReference type="Proteomes" id="UP001518140">
    <property type="component" value="Unassembled WGS sequence"/>
</dbReference>
<comment type="caution">
    <text evidence="1">The sequence shown here is derived from an EMBL/GenBank/DDBJ whole genome shotgun (WGS) entry which is preliminary data.</text>
</comment>
<sequence>MSPDSVTPGSVRSAAALNEQIRDLWIRSGGSLSPQERAEYEALVVQWAEAVRLPPLVEQGA</sequence>
<dbReference type="RefSeq" id="WP_165343305.1">
    <property type="nucleotide sequence ID" value="NZ_JAAKZX010000144.1"/>
</dbReference>
<keyword evidence="2" id="KW-1185">Reference proteome</keyword>
<protein>
    <recommendedName>
        <fullName evidence="3">Integrase</fullName>
    </recommendedName>
</protein>
<evidence type="ECO:0008006" key="3">
    <source>
        <dbReference type="Google" id="ProtNLM"/>
    </source>
</evidence>
<name>A0ABX0DXY7_9ACTN</name>
<evidence type="ECO:0000313" key="2">
    <source>
        <dbReference type="Proteomes" id="UP001518140"/>
    </source>
</evidence>
<dbReference type="EMBL" id="JAAKZX010000144">
    <property type="protein sequence ID" value="NGO46776.1"/>
    <property type="molecule type" value="Genomic_DNA"/>
</dbReference>